<evidence type="ECO:0000313" key="2">
    <source>
        <dbReference type="Proteomes" id="UP000814140"/>
    </source>
</evidence>
<dbReference type="EMBL" id="MU277198">
    <property type="protein sequence ID" value="KAI0064612.1"/>
    <property type="molecule type" value="Genomic_DNA"/>
</dbReference>
<reference evidence="1" key="2">
    <citation type="journal article" date="2022" name="New Phytol.">
        <title>Evolutionary transition to the ectomycorrhizal habit in the genomes of a hyperdiverse lineage of mushroom-forming fungi.</title>
        <authorList>
            <person name="Looney B."/>
            <person name="Miyauchi S."/>
            <person name="Morin E."/>
            <person name="Drula E."/>
            <person name="Courty P.E."/>
            <person name="Kohler A."/>
            <person name="Kuo A."/>
            <person name="LaButti K."/>
            <person name="Pangilinan J."/>
            <person name="Lipzen A."/>
            <person name="Riley R."/>
            <person name="Andreopoulos W."/>
            <person name="He G."/>
            <person name="Johnson J."/>
            <person name="Nolan M."/>
            <person name="Tritt A."/>
            <person name="Barry K.W."/>
            <person name="Grigoriev I.V."/>
            <person name="Nagy L.G."/>
            <person name="Hibbett D."/>
            <person name="Henrissat B."/>
            <person name="Matheny P.B."/>
            <person name="Labbe J."/>
            <person name="Martin F.M."/>
        </authorList>
    </citation>
    <scope>NUCLEOTIDE SEQUENCE</scope>
    <source>
        <strain evidence="1">HHB10654</strain>
    </source>
</reference>
<comment type="caution">
    <text evidence="1">The sequence shown here is derived from an EMBL/GenBank/DDBJ whole genome shotgun (WGS) entry which is preliminary data.</text>
</comment>
<protein>
    <submittedName>
        <fullName evidence="1">Uncharacterized protein</fullName>
    </submittedName>
</protein>
<proteinExistence type="predicted"/>
<sequence>MPVQLLTVEEEPIALQSPDEDWEDDYDVYLFWPSLNAEESPAKLVFPMYGPISPDASDEEGDPYGALEHLPQSPLSSASTSNFRFPDPSTGEGEQKADTLPVPQYSKVVKMGLFLSATRCIDRLFGMVKGVWQSKAK</sequence>
<name>A0ACB8T7Z7_9AGAM</name>
<gene>
    <name evidence="1" type="ORF">BV25DRAFT_1823015</name>
</gene>
<keyword evidence="2" id="KW-1185">Reference proteome</keyword>
<dbReference type="Proteomes" id="UP000814140">
    <property type="component" value="Unassembled WGS sequence"/>
</dbReference>
<accession>A0ACB8T7Z7</accession>
<reference evidence="1" key="1">
    <citation type="submission" date="2021-03" db="EMBL/GenBank/DDBJ databases">
        <authorList>
            <consortium name="DOE Joint Genome Institute"/>
            <person name="Ahrendt S."/>
            <person name="Looney B.P."/>
            <person name="Miyauchi S."/>
            <person name="Morin E."/>
            <person name="Drula E."/>
            <person name="Courty P.E."/>
            <person name="Chicoki N."/>
            <person name="Fauchery L."/>
            <person name="Kohler A."/>
            <person name="Kuo A."/>
            <person name="Labutti K."/>
            <person name="Pangilinan J."/>
            <person name="Lipzen A."/>
            <person name="Riley R."/>
            <person name="Andreopoulos W."/>
            <person name="He G."/>
            <person name="Johnson J."/>
            <person name="Barry K.W."/>
            <person name="Grigoriev I.V."/>
            <person name="Nagy L."/>
            <person name="Hibbett D."/>
            <person name="Henrissat B."/>
            <person name="Matheny P.B."/>
            <person name="Labbe J."/>
            <person name="Martin F."/>
        </authorList>
    </citation>
    <scope>NUCLEOTIDE SEQUENCE</scope>
    <source>
        <strain evidence="1">HHB10654</strain>
    </source>
</reference>
<organism evidence="1 2">
    <name type="scientific">Artomyces pyxidatus</name>
    <dbReference type="NCBI Taxonomy" id="48021"/>
    <lineage>
        <taxon>Eukaryota</taxon>
        <taxon>Fungi</taxon>
        <taxon>Dikarya</taxon>
        <taxon>Basidiomycota</taxon>
        <taxon>Agaricomycotina</taxon>
        <taxon>Agaricomycetes</taxon>
        <taxon>Russulales</taxon>
        <taxon>Auriscalpiaceae</taxon>
        <taxon>Artomyces</taxon>
    </lineage>
</organism>
<evidence type="ECO:0000313" key="1">
    <source>
        <dbReference type="EMBL" id="KAI0064612.1"/>
    </source>
</evidence>